<organism evidence="1 2">
    <name type="scientific">Gluconobacter oxydans (strain 621H)</name>
    <name type="common">Gluconobacter suboxydans</name>
    <dbReference type="NCBI Taxonomy" id="290633"/>
    <lineage>
        <taxon>Bacteria</taxon>
        <taxon>Pseudomonadati</taxon>
        <taxon>Pseudomonadota</taxon>
        <taxon>Alphaproteobacteria</taxon>
        <taxon>Acetobacterales</taxon>
        <taxon>Acetobacteraceae</taxon>
        <taxon>Gluconobacter</taxon>
    </lineage>
</organism>
<dbReference type="HOGENOM" id="CLU_173998_4_0_5"/>
<dbReference type="Gene3D" id="1.10.260.40">
    <property type="entry name" value="lambda repressor-like DNA-binding domains"/>
    <property type="match status" value="1"/>
</dbReference>
<sequence length="76" mass="8357">MWDCPTLWAMDTKDIIRMAGGPLKVGQAVHRHHSTVCGWRKIPPCHAITIAQMAGVSVHVIRPDVFGPEQSNEKAA</sequence>
<reference evidence="1 2" key="1">
    <citation type="journal article" date="2005" name="Nat. Biotechnol.">
        <title>Complete genome sequence of the acetic acid bacterium Gluconobacter oxydans.</title>
        <authorList>
            <person name="Prust C."/>
            <person name="Hoffmeister M."/>
            <person name="Liesegang H."/>
            <person name="Wiezer A."/>
            <person name="Fricke W.F."/>
            <person name="Ehrenreich A."/>
            <person name="Gottschalk G."/>
            <person name="Deppenmeier U."/>
        </authorList>
    </citation>
    <scope>NUCLEOTIDE SEQUENCE [LARGE SCALE GENOMIC DNA]</scope>
    <source>
        <strain evidence="1 2">621H</strain>
    </source>
</reference>
<keyword evidence="2" id="KW-1185">Reference proteome</keyword>
<dbReference type="EMBL" id="CP000009">
    <property type="protein sequence ID" value="AAW62059.1"/>
    <property type="molecule type" value="Genomic_DNA"/>
</dbReference>
<evidence type="ECO:0000313" key="1">
    <source>
        <dbReference type="EMBL" id="AAW62059.1"/>
    </source>
</evidence>
<evidence type="ECO:0000313" key="2">
    <source>
        <dbReference type="Proteomes" id="UP000006375"/>
    </source>
</evidence>
<name>Q5FNI8_GLUOX</name>
<dbReference type="KEGG" id="gox:GOX2327"/>
<dbReference type="Proteomes" id="UP000006375">
    <property type="component" value="Chromosome"/>
</dbReference>
<gene>
    <name evidence="1" type="ordered locus">GOX2327</name>
</gene>
<dbReference type="GO" id="GO:0003677">
    <property type="term" value="F:DNA binding"/>
    <property type="evidence" value="ECO:0007669"/>
    <property type="project" value="InterPro"/>
</dbReference>
<proteinExistence type="predicted"/>
<accession>Q5FNI8</accession>
<dbReference type="AlphaFoldDB" id="Q5FNI8"/>
<protein>
    <submittedName>
        <fullName evidence="1">Putative phage protein</fullName>
    </submittedName>
</protein>
<dbReference type="InterPro" id="IPR010982">
    <property type="entry name" value="Lambda_DNA-bd_dom_sf"/>
</dbReference>